<keyword evidence="6" id="KW-1185">Reference proteome</keyword>
<evidence type="ECO:0000256" key="3">
    <source>
        <dbReference type="ARBA" id="ARBA00023163"/>
    </source>
</evidence>
<keyword evidence="3" id="KW-0804">Transcription</keyword>
<dbReference type="InterPro" id="IPR046335">
    <property type="entry name" value="LacI/GalR-like_sensor"/>
</dbReference>
<accession>U1SHT3</accession>
<dbReference type="InterPro" id="IPR028082">
    <property type="entry name" value="Peripla_BP_I"/>
</dbReference>
<name>U1SHT3_9BIFI</name>
<dbReference type="EMBL" id="AWSI01000012">
    <property type="protein sequence ID" value="ERH31508.1"/>
    <property type="molecule type" value="Genomic_DNA"/>
</dbReference>
<protein>
    <recommendedName>
        <fullName evidence="4">HTH lacI-type domain-containing protein</fullName>
    </recommendedName>
</protein>
<dbReference type="GO" id="GO:0000976">
    <property type="term" value="F:transcription cis-regulatory region binding"/>
    <property type="evidence" value="ECO:0007669"/>
    <property type="project" value="TreeGrafter"/>
</dbReference>
<dbReference type="Pfam" id="PF00356">
    <property type="entry name" value="LacI"/>
    <property type="match status" value="1"/>
</dbReference>
<sequence>MAVSTVSYVINGNRPISKETRARVLDTAKKLGYVPKNRIIAQQLGLLDSSSSKPTKVIALSSPVHRYTDYTNYAVFFFALAQHARRYGYDILLLMHESGDAEMYRVVENNMVDGILLLDVLLSDSRVEIAKNLPVPVVAVGYPNNTENIWAVDLDFEQLGRDSVIKVHELGHTHALILGGVDSAFEDGSNYLVRYRDAVEKCGADLGVHVSFESLSGYSKTEIEHSLDLGLARDPQISAIFWQGSAAGAGMLMDILHQRSIGVPADMSVISACTNGASRLPQPIDEFPMDPAAACKRAVDVLMEVLQHQRDDVGLVELIHGEYMPMGTLGPVPLEKRKV</sequence>
<dbReference type="Proteomes" id="UP000016519">
    <property type="component" value="Unassembled WGS sequence"/>
</dbReference>
<dbReference type="HOGENOM" id="CLU_037628_6_1_11"/>
<evidence type="ECO:0000256" key="1">
    <source>
        <dbReference type="ARBA" id="ARBA00023015"/>
    </source>
</evidence>
<evidence type="ECO:0000256" key="2">
    <source>
        <dbReference type="ARBA" id="ARBA00023125"/>
    </source>
</evidence>
<feature type="domain" description="HTH lacI-type" evidence="4">
    <location>
        <begin position="1"/>
        <end position="35"/>
    </location>
</feature>
<dbReference type="SMART" id="SM00354">
    <property type="entry name" value="HTH_LACI"/>
    <property type="match status" value="1"/>
</dbReference>
<dbReference type="AlphaFoldDB" id="U1SHT3"/>
<dbReference type="PANTHER" id="PTHR30146:SF153">
    <property type="entry name" value="LACTOSE OPERON REPRESSOR"/>
    <property type="match status" value="1"/>
</dbReference>
<dbReference type="GO" id="GO:0003700">
    <property type="term" value="F:DNA-binding transcription factor activity"/>
    <property type="evidence" value="ECO:0007669"/>
    <property type="project" value="TreeGrafter"/>
</dbReference>
<organism evidence="5 6">
    <name type="scientific">Alloscardovia omnicolens F0580</name>
    <dbReference type="NCBI Taxonomy" id="1321816"/>
    <lineage>
        <taxon>Bacteria</taxon>
        <taxon>Bacillati</taxon>
        <taxon>Actinomycetota</taxon>
        <taxon>Actinomycetes</taxon>
        <taxon>Bifidobacteriales</taxon>
        <taxon>Bifidobacteriaceae</taxon>
        <taxon>Alloscardovia</taxon>
    </lineage>
</organism>
<gene>
    <name evidence="5" type="ORF">HMPREF9244_00378</name>
</gene>
<dbReference type="STRING" id="419015.HMPREF3214_01369"/>
<dbReference type="Gene3D" id="1.10.260.40">
    <property type="entry name" value="lambda repressor-like DNA-binding domains"/>
    <property type="match status" value="1"/>
</dbReference>
<evidence type="ECO:0000313" key="5">
    <source>
        <dbReference type="EMBL" id="ERH31508.1"/>
    </source>
</evidence>
<dbReference type="Pfam" id="PF13377">
    <property type="entry name" value="Peripla_BP_3"/>
    <property type="match status" value="1"/>
</dbReference>
<dbReference type="InterPro" id="IPR010982">
    <property type="entry name" value="Lambda_DNA-bd_dom_sf"/>
</dbReference>
<evidence type="ECO:0000313" key="6">
    <source>
        <dbReference type="Proteomes" id="UP000016519"/>
    </source>
</evidence>
<dbReference type="SUPFAM" id="SSF53822">
    <property type="entry name" value="Periplasmic binding protein-like I"/>
    <property type="match status" value="1"/>
</dbReference>
<evidence type="ECO:0000259" key="4">
    <source>
        <dbReference type="PROSITE" id="PS50932"/>
    </source>
</evidence>
<dbReference type="CDD" id="cd01392">
    <property type="entry name" value="HTH_LacI"/>
    <property type="match status" value="1"/>
</dbReference>
<dbReference type="SUPFAM" id="SSF47413">
    <property type="entry name" value="lambda repressor-like DNA-binding domains"/>
    <property type="match status" value="1"/>
</dbReference>
<keyword evidence="1" id="KW-0805">Transcription regulation</keyword>
<reference evidence="5 6" key="1">
    <citation type="submission" date="2013-08" db="EMBL/GenBank/DDBJ databases">
        <authorList>
            <person name="Weinstock G."/>
            <person name="Sodergren E."/>
            <person name="Wylie T."/>
            <person name="Fulton L."/>
            <person name="Fulton R."/>
            <person name="Fronick C."/>
            <person name="O'Laughlin M."/>
            <person name="Godfrey J."/>
            <person name="Miner T."/>
            <person name="Herter B."/>
            <person name="Appelbaum E."/>
            <person name="Cordes M."/>
            <person name="Lek S."/>
            <person name="Wollam A."/>
            <person name="Pepin K.H."/>
            <person name="Palsikar V.B."/>
            <person name="Mitreva M."/>
            <person name="Wilson R.K."/>
        </authorList>
    </citation>
    <scope>NUCLEOTIDE SEQUENCE [LARGE SCALE GENOMIC DNA]</scope>
    <source>
        <strain evidence="5 6">F0580</strain>
    </source>
</reference>
<dbReference type="Gene3D" id="3.40.50.2300">
    <property type="match status" value="2"/>
</dbReference>
<dbReference type="InterPro" id="IPR000843">
    <property type="entry name" value="HTH_LacI"/>
</dbReference>
<dbReference type="PATRIC" id="fig|1321816.3.peg.325"/>
<comment type="caution">
    <text evidence="5">The sequence shown here is derived from an EMBL/GenBank/DDBJ whole genome shotgun (WGS) entry which is preliminary data.</text>
</comment>
<dbReference type="PROSITE" id="PS50932">
    <property type="entry name" value="HTH_LACI_2"/>
    <property type="match status" value="1"/>
</dbReference>
<keyword evidence="2" id="KW-0238">DNA-binding</keyword>
<proteinExistence type="predicted"/>
<dbReference type="PANTHER" id="PTHR30146">
    <property type="entry name" value="LACI-RELATED TRANSCRIPTIONAL REPRESSOR"/>
    <property type="match status" value="1"/>
</dbReference>